<comment type="caution">
    <text evidence="2">The sequence shown here is derived from an EMBL/GenBank/DDBJ whole genome shotgun (WGS) entry which is preliminary data.</text>
</comment>
<evidence type="ECO:0008006" key="4">
    <source>
        <dbReference type="Google" id="ProtNLM"/>
    </source>
</evidence>
<name>A0ABP7DAR6_9SPHN</name>
<proteinExistence type="predicted"/>
<organism evidence="2 3">
    <name type="scientific">Sphingomonas cynarae</name>
    <dbReference type="NCBI Taxonomy" id="930197"/>
    <lineage>
        <taxon>Bacteria</taxon>
        <taxon>Pseudomonadati</taxon>
        <taxon>Pseudomonadota</taxon>
        <taxon>Alphaproteobacteria</taxon>
        <taxon>Sphingomonadales</taxon>
        <taxon>Sphingomonadaceae</taxon>
        <taxon>Sphingomonas</taxon>
    </lineage>
</organism>
<feature type="transmembrane region" description="Helical" evidence="1">
    <location>
        <begin position="6"/>
        <end position="26"/>
    </location>
</feature>
<keyword evidence="1" id="KW-0812">Transmembrane</keyword>
<feature type="transmembrane region" description="Helical" evidence="1">
    <location>
        <begin position="38"/>
        <end position="56"/>
    </location>
</feature>
<evidence type="ECO:0000313" key="3">
    <source>
        <dbReference type="Proteomes" id="UP001500523"/>
    </source>
</evidence>
<gene>
    <name evidence="2" type="ORF">GCM10022268_09610</name>
</gene>
<evidence type="ECO:0000313" key="2">
    <source>
        <dbReference type="EMBL" id="GAA3701855.1"/>
    </source>
</evidence>
<accession>A0ABP7DAR6</accession>
<dbReference type="InterPro" id="IPR058247">
    <property type="entry name" value="DUF1453"/>
</dbReference>
<keyword evidence="1" id="KW-1133">Transmembrane helix</keyword>
<dbReference type="Proteomes" id="UP001500523">
    <property type="component" value="Unassembled WGS sequence"/>
</dbReference>
<reference evidence="3" key="1">
    <citation type="journal article" date="2019" name="Int. J. Syst. Evol. Microbiol.">
        <title>The Global Catalogue of Microorganisms (GCM) 10K type strain sequencing project: providing services to taxonomists for standard genome sequencing and annotation.</title>
        <authorList>
            <consortium name="The Broad Institute Genomics Platform"/>
            <consortium name="The Broad Institute Genome Sequencing Center for Infectious Disease"/>
            <person name="Wu L."/>
            <person name="Ma J."/>
        </authorList>
    </citation>
    <scope>NUCLEOTIDE SEQUENCE [LARGE SCALE GENOMIC DNA]</scope>
    <source>
        <strain evidence="3">JCM 17498</strain>
    </source>
</reference>
<dbReference type="Pfam" id="PF07301">
    <property type="entry name" value="DUF1453"/>
    <property type="match status" value="1"/>
</dbReference>
<feature type="transmembrane region" description="Helical" evidence="1">
    <location>
        <begin position="125"/>
        <end position="147"/>
    </location>
</feature>
<keyword evidence="1" id="KW-0472">Membrane</keyword>
<dbReference type="RefSeq" id="WP_344692250.1">
    <property type="nucleotide sequence ID" value="NZ_BAABBF010000002.1"/>
</dbReference>
<sequence length="168" mass="18494">MQPGQNSVVTYAITVIVIGIVMAFRWRRMSRPVPLRIGRLWIVPAVYALVVTAMYVRFPPTGWNWVWCLIALMIGAALGWQRGRTMRIAIDPATHAISQTSSPAALLFVVAIILLRQGAQAGSGWLHLDVMAVTDMAMAMALGLFAAQRLEMCLRARRLLLAARAIPA</sequence>
<feature type="transmembrane region" description="Helical" evidence="1">
    <location>
        <begin position="101"/>
        <end position="119"/>
    </location>
</feature>
<feature type="transmembrane region" description="Helical" evidence="1">
    <location>
        <begin position="62"/>
        <end position="80"/>
    </location>
</feature>
<evidence type="ECO:0000256" key="1">
    <source>
        <dbReference type="SAM" id="Phobius"/>
    </source>
</evidence>
<protein>
    <recommendedName>
        <fullName evidence="4">DUF1453 family protein</fullName>
    </recommendedName>
</protein>
<dbReference type="EMBL" id="BAABBF010000002">
    <property type="protein sequence ID" value="GAA3701855.1"/>
    <property type="molecule type" value="Genomic_DNA"/>
</dbReference>
<keyword evidence="3" id="KW-1185">Reference proteome</keyword>